<dbReference type="InterPro" id="IPR017937">
    <property type="entry name" value="Thioredoxin_CS"/>
</dbReference>
<dbReference type="InterPro" id="IPR036249">
    <property type="entry name" value="Thioredoxin-like_sf"/>
</dbReference>
<feature type="signal peptide" evidence="2">
    <location>
        <begin position="1"/>
        <end position="18"/>
    </location>
</feature>
<feature type="chain" id="PRO_5002016492" evidence="2">
    <location>
        <begin position="19"/>
        <end position="165"/>
    </location>
</feature>
<name>A0A0A3XKW6_BRAJP</name>
<proteinExistence type="predicted"/>
<organism evidence="4 5">
    <name type="scientific">Bradyrhizobium japonicum</name>
    <dbReference type="NCBI Taxonomy" id="375"/>
    <lineage>
        <taxon>Bacteria</taxon>
        <taxon>Pseudomonadati</taxon>
        <taxon>Pseudomonadota</taxon>
        <taxon>Alphaproteobacteria</taxon>
        <taxon>Hyphomicrobiales</taxon>
        <taxon>Nitrobacteraceae</taxon>
        <taxon>Bradyrhizobium</taxon>
    </lineage>
</organism>
<keyword evidence="4" id="KW-0413">Isomerase</keyword>
<reference evidence="4 5" key="1">
    <citation type="submission" date="2014-09" db="EMBL/GenBank/DDBJ databases">
        <title>Draft genome of Bradyrhizobium japonicum Is-34.</title>
        <authorList>
            <person name="Tsurumaru H."/>
            <person name="Yamakawa T."/>
            <person name="Hashimoto S."/>
            <person name="Okizaki K."/>
            <person name="Kanesaki Y."/>
            <person name="Yoshikawa H."/>
            <person name="Yajima S."/>
        </authorList>
    </citation>
    <scope>NUCLEOTIDE SEQUENCE [LARGE SCALE GENOMIC DNA]</scope>
    <source>
        <strain evidence="4 5">Is-34</strain>
    </source>
</reference>
<dbReference type="PROSITE" id="PS51352">
    <property type="entry name" value="THIOREDOXIN_2"/>
    <property type="match status" value="1"/>
</dbReference>
<dbReference type="AlphaFoldDB" id="A0A0A3XKW6"/>
<dbReference type="Proteomes" id="UP000030377">
    <property type="component" value="Unassembled WGS sequence"/>
</dbReference>
<dbReference type="Gene3D" id="3.40.30.10">
    <property type="entry name" value="Glutaredoxin"/>
    <property type="match status" value="1"/>
</dbReference>
<protein>
    <submittedName>
        <fullName evidence="4">Thiol-disulfide isomerase</fullName>
    </submittedName>
</protein>
<comment type="caution">
    <text evidence="4">The sequence shown here is derived from an EMBL/GenBank/DDBJ whole genome shotgun (WGS) entry which is preliminary data.</text>
</comment>
<sequence>MRRRFAGILGLGILIASAATPGAAPALKPFERGTWQGVLRGHAGRPTLVHFWGVTCGPCKVELPLLGQFAKDHPGIDVVTISADLVPNLPAATQSMLDKAGLSSTENFIFNDGFVERLRFEIDPAWQGDIPRTMLISRDGTITTIEGSAEMADLEKWSGQQLATH</sequence>
<evidence type="ECO:0000259" key="3">
    <source>
        <dbReference type="PROSITE" id="PS51352"/>
    </source>
</evidence>
<evidence type="ECO:0000256" key="1">
    <source>
        <dbReference type="ARBA" id="ARBA00023284"/>
    </source>
</evidence>
<dbReference type="PROSITE" id="PS00194">
    <property type="entry name" value="THIOREDOXIN_1"/>
    <property type="match status" value="1"/>
</dbReference>
<evidence type="ECO:0000313" key="5">
    <source>
        <dbReference type="Proteomes" id="UP000030377"/>
    </source>
</evidence>
<dbReference type="GO" id="GO:0016853">
    <property type="term" value="F:isomerase activity"/>
    <property type="evidence" value="ECO:0007669"/>
    <property type="project" value="UniProtKB-KW"/>
</dbReference>
<keyword evidence="1" id="KW-0676">Redox-active center</keyword>
<evidence type="ECO:0000256" key="2">
    <source>
        <dbReference type="SAM" id="SignalP"/>
    </source>
</evidence>
<dbReference type="RefSeq" id="WP_041959571.1">
    <property type="nucleotide sequence ID" value="NZ_CP081350.1"/>
</dbReference>
<dbReference type="InterPro" id="IPR013766">
    <property type="entry name" value="Thioredoxin_domain"/>
</dbReference>
<gene>
    <name evidence="4" type="ORF">MA20_37405</name>
</gene>
<dbReference type="GO" id="GO:0015036">
    <property type="term" value="F:disulfide oxidoreductase activity"/>
    <property type="evidence" value="ECO:0007669"/>
    <property type="project" value="UniProtKB-ARBA"/>
</dbReference>
<dbReference type="EMBL" id="JRPN01000028">
    <property type="protein sequence ID" value="KGT75017.1"/>
    <property type="molecule type" value="Genomic_DNA"/>
</dbReference>
<accession>A0A0A3XKW6</accession>
<dbReference type="eggNOG" id="COG0526">
    <property type="taxonomic scope" value="Bacteria"/>
</dbReference>
<dbReference type="SUPFAM" id="SSF52833">
    <property type="entry name" value="Thioredoxin-like"/>
    <property type="match status" value="1"/>
</dbReference>
<dbReference type="CDD" id="cd02966">
    <property type="entry name" value="TlpA_like_family"/>
    <property type="match status" value="1"/>
</dbReference>
<evidence type="ECO:0000313" key="4">
    <source>
        <dbReference type="EMBL" id="KGT75017.1"/>
    </source>
</evidence>
<dbReference type="STRING" id="375.BKD09_RS25080"/>
<keyword evidence="2" id="KW-0732">Signal</keyword>
<feature type="domain" description="Thioredoxin" evidence="3">
    <location>
        <begin position="13"/>
        <end position="163"/>
    </location>
</feature>